<dbReference type="Proteomes" id="UP000239047">
    <property type="component" value="Unassembled WGS sequence"/>
</dbReference>
<sequence>MKKRLIIFMALLAGLLLLFYFVFSKGEFVMESSSYLDKDAPDNVDQSFYLGYGLHWEGFGEPVLSRVTVIKNDGTELDEEDGEMTVFAMIDEMGRTGIIDEEAAKNEGYDDHYLPVEAYKVDENFLLVFRAELHDANYENNISHLLIEYKKFGFQQKQLLEFEGFFREFHQDKTAQN</sequence>
<accession>A0A2S5G8H0</accession>
<dbReference type="RefSeq" id="WP_104059028.1">
    <property type="nucleotide sequence ID" value="NZ_PREZ01000006.1"/>
</dbReference>
<protein>
    <submittedName>
        <fullName evidence="1">Uncharacterized protein</fullName>
    </submittedName>
</protein>
<proteinExistence type="predicted"/>
<evidence type="ECO:0000313" key="2">
    <source>
        <dbReference type="Proteomes" id="UP000239047"/>
    </source>
</evidence>
<comment type="caution">
    <text evidence="1">The sequence shown here is derived from an EMBL/GenBank/DDBJ whole genome shotgun (WGS) entry which is preliminary data.</text>
</comment>
<name>A0A2S5G8H0_9BACL</name>
<organism evidence="1 2">
    <name type="scientific">Jeotgalibacillus proteolyticus</name>
    <dbReference type="NCBI Taxonomy" id="2082395"/>
    <lineage>
        <taxon>Bacteria</taxon>
        <taxon>Bacillati</taxon>
        <taxon>Bacillota</taxon>
        <taxon>Bacilli</taxon>
        <taxon>Bacillales</taxon>
        <taxon>Caryophanaceae</taxon>
        <taxon>Jeotgalibacillus</taxon>
    </lineage>
</organism>
<keyword evidence="2" id="KW-1185">Reference proteome</keyword>
<dbReference type="OrthoDB" id="2085682at2"/>
<gene>
    <name evidence="1" type="ORF">C4B60_15930</name>
</gene>
<dbReference type="AlphaFoldDB" id="A0A2S5G8H0"/>
<dbReference type="EMBL" id="PREZ01000006">
    <property type="protein sequence ID" value="PPA69290.1"/>
    <property type="molecule type" value="Genomic_DNA"/>
</dbReference>
<evidence type="ECO:0000313" key="1">
    <source>
        <dbReference type="EMBL" id="PPA69290.1"/>
    </source>
</evidence>
<reference evidence="1 2" key="1">
    <citation type="submission" date="2018-02" db="EMBL/GenBank/DDBJ databases">
        <title>Jeotgalibacillus proteolyticum sp. nov. a protease producing bacterium isolated from ocean sediments of Laizhou Bay.</title>
        <authorList>
            <person name="Li Y."/>
        </authorList>
    </citation>
    <scope>NUCLEOTIDE SEQUENCE [LARGE SCALE GENOMIC DNA]</scope>
    <source>
        <strain evidence="1 2">22-7</strain>
    </source>
</reference>